<feature type="region of interest" description="Disordered" evidence="2">
    <location>
        <begin position="94"/>
        <end position="116"/>
    </location>
</feature>
<sequence length="1756" mass="196612">MPCDTKFGLFCSPDGVCKAEFKCVADKECAEDRFCLGGVCVDPCPILTPCQGTLQGGKCFSRNHQPVCECPEGTFKNPEDNACLHVNSTAQEGENITTEEHREVSTESPKLETKGGVGGLKVRQVTHNSTTLLLPTSKGGDLYYKAVDGLEWLQKQVESGKDSTELTGLLPSTQYTLKWTGSFGGSAKINVETEGGCRLKNMSHAIGEMWFDGCAKRCSCRPSGKSECQPRCALQPRDGALQDPTCEQRPDPADPECCFIYECPGDSQVQAAEGQGVEANLPKLLVTEKTHNSITLAWDDFRGRTYEGGYVAEYRKEMEVSPGEELPWMRKEVPIGEFQPRLTVEGLEPDTLYEVRVSIFDEAEDKQRESTETINVRTEAGCVYGNESYPVGEFLQGCEMRCKCMASGEVQCFERCSPPFVRAGSYRDDPMCKEMPHDTDECCVAVQCESSAQAREECVNVVCGPNAECSADVAVLKDLTLVDGEADEATNLCRCLDGFIGNASDIVTGCIPDPTSGPKEGGCTFKNSTYRPGDVFYDMCTLRCTCNNNTELECEPRCEFSHEDGTEMDPGCEYVPDPDDSCCQIRVCNSTPEAATDAAHTPSLLSDGCTQGNVTYAKHATFYNGCESQCVCIGFGDISCTPRCPPFKVMPEGAEKCETLPDPNDSCCSITVCDEPTPDVMRANITELEDEVMRNMTETDKEIMMNEMKNMTDMEKEIMMKKMLNMTDTEKEAAMKNMTEIVDEVMNEAHEQESTHNDTLGHDHTHENEHELTGVHTHEHTHADGTTHSHPHDHSMNHTHDEDGMIDVHLHTHEDGTTHSHPHDPNMEHSHDHEHGMGDMHTHEDGTTHTHNDTFGHDHTHENEHELTGVHTHEHTHADGTTHTHPHDHSMNHTHDEDGMIDVHLHTHEDGTTHSHPHDPNMEHSHDHEHGMGDMHTHEDGTTHTHNDTLGHDHTHENEHELIGIHTHEHTHADGTTHSHPHDHTMNHTHDENDMTELHMHEHTHDDGTTHSHPHSHAMNDTHDHEHGMGDMHTHEDGTTHSHNETFGHDHTHENEHELTGVHTHEHTHADGTTHTHPHDHSMNHTHDEDDMIDVHLHTHEDGTTHSHPHDPIMEHSHDHDMHHENDMDGIGNHTHIHENGVIHSHPHDHEGDEGHNHTHFNNVLDKKSRAEDLGTHDLNILKVTAVNATTVMIRVAVSDAVRLKVLSSEDQHFTVLFSPDSLTWSEKKIFVKDIEVENLNEIVMYLNDLQPATAYQFRVSFLDLVSSTSKATLLSSSSDPGLAIDASQMCSHEGRYYKPGQEFYEGCSYVCICTESLEVHCAAIECPLSFGLELIDPDCLDWKIDPDHIPEPPKCCGQMKCVSTSACQYMGQTYKNYDQIPREITGCSQVCTCNYGNVTCRDLCDPVPTIPPIDLQCAPEHAVIVTLPGETCCRAWQCATHSVENEVISKPHVSSLDASTIHLIFTTPSLYQGLPGELFLRYTSDPEGQPDPNTWMREVLVPMGSLIFQFEWDHMLTGLEPATEYTLQVVLTVQGAEPIYSPVFTYTTMEEATDPPTTTPLPRLDIDAELYASEITKTSAKVSWRSFSDYELQYIDGVQVKYTQKNNLIPKFSQLFHHNNDQMDLRDLQPDSTYTVDLVFITHENQTTKVTNTKPITFTTLPEEDPYDFEISIRTGKITSQTAELLYSGIPEPEVKYVSVYRVVYINDNERTDSQTFKIPQSGQDKMVYINELKARCEVRGVAGGFPIQWPQEEE</sequence>
<evidence type="ECO:0008006" key="7">
    <source>
        <dbReference type="Google" id="ProtNLM"/>
    </source>
</evidence>
<feature type="region of interest" description="Disordered" evidence="2">
    <location>
        <begin position="908"/>
        <end position="954"/>
    </location>
</feature>
<feature type="domain" description="Fibronectin type-III" evidence="4">
    <location>
        <begin position="1567"/>
        <end position="1664"/>
    </location>
</feature>
<feature type="region of interest" description="Disordered" evidence="2">
    <location>
        <begin position="1003"/>
        <end position="1086"/>
    </location>
</feature>
<dbReference type="SUPFAM" id="SSF49265">
    <property type="entry name" value="Fibronectin type III"/>
    <property type="match status" value="3"/>
</dbReference>
<evidence type="ECO:0000259" key="4">
    <source>
        <dbReference type="PROSITE" id="PS50853"/>
    </source>
</evidence>
<dbReference type="PROSITE" id="PS50184">
    <property type="entry name" value="VWFC_2"/>
    <property type="match status" value="1"/>
</dbReference>
<dbReference type="GO" id="GO:0007155">
    <property type="term" value="P:cell adhesion"/>
    <property type="evidence" value="ECO:0007669"/>
    <property type="project" value="TreeGrafter"/>
</dbReference>
<gene>
    <name evidence="5" type="ORF">O3P69_006595</name>
</gene>
<dbReference type="InterPro" id="IPR003961">
    <property type="entry name" value="FN3_dom"/>
</dbReference>
<comment type="caution">
    <text evidence="5">The sequence shown here is derived from an EMBL/GenBank/DDBJ whole genome shotgun (WGS) entry which is preliminary data.</text>
</comment>
<feature type="domain" description="VWFC" evidence="3">
    <location>
        <begin position="1289"/>
        <end position="1363"/>
    </location>
</feature>
<dbReference type="GO" id="GO:0045597">
    <property type="term" value="P:positive regulation of cell differentiation"/>
    <property type="evidence" value="ECO:0007669"/>
    <property type="project" value="TreeGrafter"/>
</dbReference>
<evidence type="ECO:0000256" key="2">
    <source>
        <dbReference type="SAM" id="MobiDB-lite"/>
    </source>
</evidence>
<dbReference type="InterPro" id="IPR013783">
    <property type="entry name" value="Ig-like_fold"/>
</dbReference>
<dbReference type="GO" id="GO:0005615">
    <property type="term" value="C:extracellular space"/>
    <property type="evidence" value="ECO:0007669"/>
    <property type="project" value="TreeGrafter"/>
</dbReference>
<feature type="region of interest" description="Disordered" evidence="2">
    <location>
        <begin position="776"/>
        <end position="801"/>
    </location>
</feature>
<dbReference type="CDD" id="cd00063">
    <property type="entry name" value="FN3"/>
    <property type="match status" value="3"/>
</dbReference>
<dbReference type="Proteomes" id="UP001487740">
    <property type="component" value="Unassembled WGS sequence"/>
</dbReference>
<evidence type="ECO:0000313" key="5">
    <source>
        <dbReference type="EMBL" id="KAK8394529.1"/>
    </source>
</evidence>
<keyword evidence="6" id="KW-1185">Reference proteome</keyword>
<evidence type="ECO:0000259" key="3">
    <source>
        <dbReference type="PROSITE" id="PS50184"/>
    </source>
</evidence>
<dbReference type="PANTHER" id="PTHR11348:SF34">
    <property type="entry name" value="EPIDERMAL CELL SURFACE RECEPTOR-RELATED"/>
    <property type="match status" value="1"/>
</dbReference>
<evidence type="ECO:0000256" key="1">
    <source>
        <dbReference type="ARBA" id="ARBA00022729"/>
    </source>
</evidence>
<feature type="region of interest" description="Disordered" evidence="2">
    <location>
        <begin position="813"/>
        <end position="896"/>
    </location>
</feature>
<dbReference type="SMART" id="SM00060">
    <property type="entry name" value="FN3"/>
    <property type="match status" value="5"/>
</dbReference>
<name>A0AAW0U3A4_SCYPA</name>
<dbReference type="InterPro" id="IPR050941">
    <property type="entry name" value="CCN"/>
</dbReference>
<proteinExistence type="predicted"/>
<dbReference type="GO" id="GO:0005178">
    <property type="term" value="F:integrin binding"/>
    <property type="evidence" value="ECO:0007669"/>
    <property type="project" value="TreeGrafter"/>
</dbReference>
<dbReference type="Gene3D" id="2.60.40.10">
    <property type="entry name" value="Immunoglobulins"/>
    <property type="match status" value="2"/>
</dbReference>
<feature type="region of interest" description="Disordered" evidence="2">
    <location>
        <begin position="971"/>
        <end position="990"/>
    </location>
</feature>
<organism evidence="5 6">
    <name type="scientific">Scylla paramamosain</name>
    <name type="common">Mud crab</name>
    <dbReference type="NCBI Taxonomy" id="85552"/>
    <lineage>
        <taxon>Eukaryota</taxon>
        <taxon>Metazoa</taxon>
        <taxon>Ecdysozoa</taxon>
        <taxon>Arthropoda</taxon>
        <taxon>Crustacea</taxon>
        <taxon>Multicrustacea</taxon>
        <taxon>Malacostraca</taxon>
        <taxon>Eumalacostraca</taxon>
        <taxon>Eucarida</taxon>
        <taxon>Decapoda</taxon>
        <taxon>Pleocyemata</taxon>
        <taxon>Brachyura</taxon>
        <taxon>Eubrachyura</taxon>
        <taxon>Portunoidea</taxon>
        <taxon>Portunidae</taxon>
        <taxon>Portuninae</taxon>
        <taxon>Scylla</taxon>
    </lineage>
</organism>
<evidence type="ECO:0000313" key="6">
    <source>
        <dbReference type="Proteomes" id="UP001487740"/>
    </source>
</evidence>
<feature type="compositionally biased region" description="Basic and acidic residues" evidence="2">
    <location>
        <begin position="98"/>
        <end position="113"/>
    </location>
</feature>
<dbReference type="InterPro" id="IPR036116">
    <property type="entry name" value="FN3_sf"/>
</dbReference>
<keyword evidence="1" id="KW-0732">Signal</keyword>
<reference evidence="5 6" key="1">
    <citation type="submission" date="2023-03" db="EMBL/GenBank/DDBJ databases">
        <title>High-quality genome of Scylla paramamosain provides insights in environmental adaptation.</title>
        <authorList>
            <person name="Zhang L."/>
        </authorList>
    </citation>
    <scope>NUCLEOTIDE SEQUENCE [LARGE SCALE GENOMIC DNA]</scope>
    <source>
        <strain evidence="5">LZ_2023a</strain>
        <tissue evidence="5">Muscle</tissue>
    </source>
</reference>
<dbReference type="SMART" id="SM00214">
    <property type="entry name" value="VWC"/>
    <property type="match status" value="6"/>
</dbReference>
<accession>A0AAW0U3A4</accession>
<dbReference type="EMBL" id="JARAKH010000019">
    <property type="protein sequence ID" value="KAK8394528.1"/>
    <property type="molecule type" value="Genomic_DNA"/>
</dbReference>
<feature type="compositionally biased region" description="Basic and acidic residues" evidence="2">
    <location>
        <begin position="1018"/>
        <end position="1086"/>
    </location>
</feature>
<dbReference type="PROSITE" id="PS50853">
    <property type="entry name" value="FN3"/>
    <property type="match status" value="3"/>
</dbReference>
<dbReference type="InterPro" id="IPR001007">
    <property type="entry name" value="VWF_dom"/>
</dbReference>
<feature type="domain" description="Fibronectin type-III" evidence="4">
    <location>
        <begin position="277"/>
        <end position="381"/>
    </location>
</feature>
<feature type="domain" description="Fibronectin type-III" evidence="4">
    <location>
        <begin position="1448"/>
        <end position="1552"/>
    </location>
</feature>
<dbReference type="EMBL" id="JARAKH010000019">
    <property type="protein sequence ID" value="KAK8394529.1"/>
    <property type="molecule type" value="Genomic_DNA"/>
</dbReference>
<dbReference type="PANTHER" id="PTHR11348">
    <property type="entry name" value="CONNECTIVE TISSUE GROWTH FACTOR-RELATED"/>
    <property type="match status" value="1"/>
</dbReference>
<protein>
    <recommendedName>
        <fullName evidence="7">Epidermal cell surface receptor</fullName>
    </recommendedName>
</protein>